<evidence type="ECO:0000256" key="1">
    <source>
        <dbReference type="ARBA" id="ARBA00004123"/>
    </source>
</evidence>
<comment type="caution">
    <text evidence="11">The sequence shown here is derived from an EMBL/GenBank/DDBJ whole genome shotgun (WGS) entry which is preliminary data.</text>
</comment>
<evidence type="ECO:0000256" key="8">
    <source>
        <dbReference type="ARBA" id="ARBA00023274"/>
    </source>
</evidence>
<sequence length="77" mass="8570">MSKYLPEMKRLMDKKLSLQLNGNRGVEGVLRGYDQFMNIVLEDAVETSAPDDSRPSIGMIVVRGNSIVSMEVLGRVN</sequence>
<keyword evidence="4 9" id="KW-0747">Spliceosome</keyword>
<comment type="similarity">
    <text evidence="2 9">Belongs to the snRNP Sm proteins family.</text>
</comment>
<organism evidence="11 12">
    <name type="scientific">Rhodosorus marinus</name>
    <dbReference type="NCBI Taxonomy" id="101924"/>
    <lineage>
        <taxon>Eukaryota</taxon>
        <taxon>Rhodophyta</taxon>
        <taxon>Stylonematophyceae</taxon>
        <taxon>Stylonematales</taxon>
        <taxon>Stylonemataceae</taxon>
        <taxon>Rhodosorus</taxon>
    </lineage>
</organism>
<dbReference type="GO" id="GO:0034719">
    <property type="term" value="C:SMN-Sm protein complex"/>
    <property type="evidence" value="ECO:0007669"/>
    <property type="project" value="TreeGrafter"/>
</dbReference>
<dbReference type="Gene3D" id="2.30.30.100">
    <property type="match status" value="1"/>
</dbReference>
<keyword evidence="3 9" id="KW-0507">mRNA processing</keyword>
<dbReference type="Proteomes" id="UP001157974">
    <property type="component" value="Unassembled WGS sequence"/>
</dbReference>
<keyword evidence="7 9" id="KW-0539">Nucleus</keyword>
<dbReference type="GO" id="GO:0003723">
    <property type="term" value="F:RNA binding"/>
    <property type="evidence" value="ECO:0007669"/>
    <property type="project" value="UniProtKB-UniRule"/>
</dbReference>
<accession>A0AAV8UT70</accession>
<evidence type="ECO:0000256" key="7">
    <source>
        <dbReference type="ARBA" id="ARBA00023242"/>
    </source>
</evidence>
<proteinExistence type="inferred from homology"/>
<dbReference type="SUPFAM" id="SSF50182">
    <property type="entry name" value="Sm-like ribonucleoproteins"/>
    <property type="match status" value="1"/>
</dbReference>
<dbReference type="PROSITE" id="PS52002">
    <property type="entry name" value="SM"/>
    <property type="match status" value="1"/>
</dbReference>
<dbReference type="GO" id="GO:0005685">
    <property type="term" value="C:U1 snRNP"/>
    <property type="evidence" value="ECO:0007669"/>
    <property type="project" value="TreeGrafter"/>
</dbReference>
<comment type="subcellular location">
    <subcellularLocation>
        <location evidence="1 9">Nucleus</location>
    </subcellularLocation>
</comment>
<dbReference type="GO" id="GO:0071013">
    <property type="term" value="C:catalytic step 2 spliceosome"/>
    <property type="evidence" value="ECO:0007669"/>
    <property type="project" value="TreeGrafter"/>
</dbReference>
<dbReference type="Pfam" id="PF01423">
    <property type="entry name" value="LSM"/>
    <property type="match status" value="1"/>
</dbReference>
<dbReference type="CDD" id="cd01719">
    <property type="entry name" value="Sm_G"/>
    <property type="match status" value="1"/>
</dbReference>
<dbReference type="GO" id="GO:0005686">
    <property type="term" value="C:U2 snRNP"/>
    <property type="evidence" value="ECO:0007669"/>
    <property type="project" value="TreeGrafter"/>
</dbReference>
<evidence type="ECO:0000256" key="5">
    <source>
        <dbReference type="ARBA" id="ARBA00022884"/>
    </source>
</evidence>
<keyword evidence="8 9" id="KW-0687">Ribonucleoprotein</keyword>
<gene>
    <name evidence="11" type="ORF">NDN08_000324</name>
</gene>
<dbReference type="PANTHER" id="PTHR10553:SF2">
    <property type="entry name" value="SMALL NUCLEAR RIBONUCLEOPROTEIN G"/>
    <property type="match status" value="1"/>
</dbReference>
<dbReference type="GO" id="GO:0005687">
    <property type="term" value="C:U4 snRNP"/>
    <property type="evidence" value="ECO:0007669"/>
    <property type="project" value="TreeGrafter"/>
</dbReference>
<evidence type="ECO:0000256" key="2">
    <source>
        <dbReference type="ARBA" id="ARBA00006850"/>
    </source>
</evidence>
<evidence type="ECO:0000259" key="10">
    <source>
        <dbReference type="PROSITE" id="PS52002"/>
    </source>
</evidence>
<evidence type="ECO:0000256" key="4">
    <source>
        <dbReference type="ARBA" id="ARBA00022728"/>
    </source>
</evidence>
<keyword evidence="6 9" id="KW-0508">mRNA splicing</keyword>
<dbReference type="AlphaFoldDB" id="A0AAV8UT70"/>
<dbReference type="GO" id="GO:0097526">
    <property type="term" value="C:spliceosomal tri-snRNP complex"/>
    <property type="evidence" value="ECO:0007669"/>
    <property type="project" value="TreeGrafter"/>
</dbReference>
<keyword evidence="12" id="KW-1185">Reference proteome</keyword>
<protein>
    <recommendedName>
        <fullName evidence="9">Small nuclear ribonucleoprotein G</fullName>
        <shortName evidence="9">snRNP-G</shortName>
    </recommendedName>
</protein>
<evidence type="ECO:0000256" key="3">
    <source>
        <dbReference type="ARBA" id="ARBA00022664"/>
    </source>
</evidence>
<evidence type="ECO:0000313" key="12">
    <source>
        <dbReference type="Proteomes" id="UP001157974"/>
    </source>
</evidence>
<dbReference type="GO" id="GO:0071011">
    <property type="term" value="C:precatalytic spliceosome"/>
    <property type="evidence" value="ECO:0007669"/>
    <property type="project" value="TreeGrafter"/>
</dbReference>
<feature type="domain" description="Sm" evidence="10">
    <location>
        <begin position="3"/>
        <end position="76"/>
    </location>
</feature>
<reference evidence="11 12" key="1">
    <citation type="journal article" date="2023" name="Nat. Commun.">
        <title>Origin of minicircular mitochondrial genomes in red algae.</title>
        <authorList>
            <person name="Lee Y."/>
            <person name="Cho C.H."/>
            <person name="Lee Y.M."/>
            <person name="Park S.I."/>
            <person name="Yang J.H."/>
            <person name="West J.A."/>
            <person name="Bhattacharya D."/>
            <person name="Yoon H.S."/>
        </authorList>
    </citation>
    <scope>NUCLEOTIDE SEQUENCE [LARGE SCALE GENOMIC DNA]</scope>
    <source>
        <strain evidence="11 12">CCMP1338</strain>
        <tissue evidence="11">Whole cell</tissue>
    </source>
</reference>
<dbReference type="GO" id="GO:0043186">
    <property type="term" value="C:P granule"/>
    <property type="evidence" value="ECO:0007669"/>
    <property type="project" value="TreeGrafter"/>
</dbReference>
<evidence type="ECO:0000256" key="6">
    <source>
        <dbReference type="ARBA" id="ARBA00023187"/>
    </source>
</evidence>
<evidence type="ECO:0000256" key="9">
    <source>
        <dbReference type="RuleBase" id="RU365052"/>
    </source>
</evidence>
<dbReference type="FunFam" id="2.30.30.100:FF:000023">
    <property type="entry name" value="Small nuclear ribonucleoprotein G"/>
    <property type="match status" value="1"/>
</dbReference>
<evidence type="ECO:0000313" key="11">
    <source>
        <dbReference type="EMBL" id="KAJ8903791.1"/>
    </source>
</evidence>
<dbReference type="InterPro" id="IPR034098">
    <property type="entry name" value="Sm_G"/>
</dbReference>
<dbReference type="SMART" id="SM00651">
    <property type="entry name" value="Sm"/>
    <property type="match status" value="1"/>
</dbReference>
<dbReference type="PANTHER" id="PTHR10553">
    <property type="entry name" value="SMALL NUCLEAR RIBONUCLEOPROTEIN"/>
    <property type="match status" value="1"/>
</dbReference>
<dbReference type="InterPro" id="IPR001163">
    <property type="entry name" value="Sm_dom_euk/arc"/>
</dbReference>
<dbReference type="InterPro" id="IPR044641">
    <property type="entry name" value="Lsm7/SmG-like"/>
</dbReference>
<dbReference type="InterPro" id="IPR047575">
    <property type="entry name" value="Sm"/>
</dbReference>
<name>A0AAV8UT70_9RHOD</name>
<comment type="function">
    <text evidence="9">Plays a role in pre-mRNA splicing.</text>
</comment>
<dbReference type="GO" id="GO:0000387">
    <property type="term" value="P:spliceosomal snRNP assembly"/>
    <property type="evidence" value="ECO:0007669"/>
    <property type="project" value="UniProtKB-UniRule"/>
</dbReference>
<dbReference type="EMBL" id="JAMWBK010000006">
    <property type="protein sequence ID" value="KAJ8903791.1"/>
    <property type="molecule type" value="Genomic_DNA"/>
</dbReference>
<dbReference type="InterPro" id="IPR010920">
    <property type="entry name" value="LSM_dom_sf"/>
</dbReference>
<dbReference type="GO" id="GO:0071004">
    <property type="term" value="C:U2-type prespliceosome"/>
    <property type="evidence" value="ECO:0007669"/>
    <property type="project" value="TreeGrafter"/>
</dbReference>
<dbReference type="GO" id="GO:0005689">
    <property type="term" value="C:U12-type spliceosomal complex"/>
    <property type="evidence" value="ECO:0007669"/>
    <property type="project" value="TreeGrafter"/>
</dbReference>
<dbReference type="GO" id="GO:0005682">
    <property type="term" value="C:U5 snRNP"/>
    <property type="evidence" value="ECO:0007669"/>
    <property type="project" value="TreeGrafter"/>
</dbReference>
<keyword evidence="5 9" id="KW-0694">RNA-binding</keyword>